<gene>
    <name evidence="12" type="ORF">KC573_04025</name>
</gene>
<comment type="caution">
    <text evidence="12">The sequence shown here is derived from an EMBL/GenBank/DDBJ whole genome shotgun (WGS) entry which is preliminary data.</text>
</comment>
<evidence type="ECO:0000256" key="2">
    <source>
        <dbReference type="ARBA" id="ARBA00008936"/>
    </source>
</evidence>
<evidence type="ECO:0000256" key="10">
    <source>
        <dbReference type="ARBA" id="ARBA00023310"/>
    </source>
</evidence>
<evidence type="ECO:0000256" key="4">
    <source>
        <dbReference type="ARBA" id="ARBA00022741"/>
    </source>
</evidence>
<keyword evidence="9" id="KW-0139">CF(1)</keyword>
<evidence type="ECO:0000256" key="8">
    <source>
        <dbReference type="ARBA" id="ARBA00023136"/>
    </source>
</evidence>
<protein>
    <submittedName>
        <fullName evidence="12">F0F1 ATP synthase subunit beta</fullName>
    </submittedName>
</protein>
<dbReference type="InterPro" id="IPR050053">
    <property type="entry name" value="ATPase_alpha/beta_chains"/>
</dbReference>
<dbReference type="EMBL" id="JAGQKY010000218">
    <property type="protein sequence ID" value="MCA9397974.1"/>
    <property type="molecule type" value="Genomic_DNA"/>
</dbReference>
<accession>A0A955RWL4</accession>
<dbReference type="GO" id="GO:0005524">
    <property type="term" value="F:ATP binding"/>
    <property type="evidence" value="ECO:0007669"/>
    <property type="project" value="UniProtKB-KW"/>
</dbReference>
<dbReference type="AlphaFoldDB" id="A0A955RWL4"/>
<dbReference type="SUPFAM" id="SSF52540">
    <property type="entry name" value="P-loop containing nucleoside triphosphate hydrolases"/>
    <property type="match status" value="1"/>
</dbReference>
<evidence type="ECO:0000256" key="5">
    <source>
        <dbReference type="ARBA" id="ARBA00022840"/>
    </source>
</evidence>
<keyword evidence="7" id="KW-0406">Ion transport</keyword>
<keyword evidence="5" id="KW-0067">ATP-binding</keyword>
<reference evidence="12" key="2">
    <citation type="journal article" date="2021" name="Microbiome">
        <title>Successional dynamics and alternative stable states in a saline activated sludge microbial community over 9 years.</title>
        <authorList>
            <person name="Wang Y."/>
            <person name="Ye J."/>
            <person name="Ju F."/>
            <person name="Liu L."/>
            <person name="Boyd J.A."/>
            <person name="Deng Y."/>
            <person name="Parks D.H."/>
            <person name="Jiang X."/>
            <person name="Yin X."/>
            <person name="Woodcroft B.J."/>
            <person name="Tyson G.W."/>
            <person name="Hugenholtz P."/>
            <person name="Polz M.F."/>
            <person name="Zhang T."/>
        </authorList>
    </citation>
    <scope>NUCLEOTIDE SEQUENCE</scope>
    <source>
        <strain evidence="12">HKST-UBA02</strain>
    </source>
</reference>
<evidence type="ECO:0000256" key="1">
    <source>
        <dbReference type="ARBA" id="ARBA00004370"/>
    </source>
</evidence>
<evidence type="ECO:0000256" key="9">
    <source>
        <dbReference type="ARBA" id="ARBA00023196"/>
    </source>
</evidence>
<dbReference type="Gene3D" id="3.40.50.12240">
    <property type="match status" value="1"/>
</dbReference>
<dbReference type="GO" id="GO:0045259">
    <property type="term" value="C:proton-transporting ATP synthase complex"/>
    <property type="evidence" value="ECO:0007669"/>
    <property type="project" value="UniProtKB-KW"/>
</dbReference>
<keyword evidence="8" id="KW-0472">Membrane</keyword>
<dbReference type="Pfam" id="PF00006">
    <property type="entry name" value="ATP-synt_ab"/>
    <property type="match status" value="1"/>
</dbReference>
<dbReference type="PANTHER" id="PTHR15184:SF71">
    <property type="entry name" value="ATP SYNTHASE SUBUNIT BETA, MITOCHONDRIAL"/>
    <property type="match status" value="1"/>
</dbReference>
<reference evidence="12" key="1">
    <citation type="submission" date="2020-04" db="EMBL/GenBank/DDBJ databases">
        <authorList>
            <person name="Zhang T."/>
        </authorList>
    </citation>
    <scope>NUCLEOTIDE SEQUENCE</scope>
    <source>
        <strain evidence="12">HKST-UBA02</strain>
    </source>
</reference>
<evidence type="ECO:0000259" key="11">
    <source>
        <dbReference type="Pfam" id="PF00006"/>
    </source>
</evidence>
<keyword evidence="6" id="KW-1278">Translocase</keyword>
<dbReference type="PANTHER" id="PTHR15184">
    <property type="entry name" value="ATP SYNTHASE"/>
    <property type="match status" value="1"/>
</dbReference>
<evidence type="ECO:0000313" key="12">
    <source>
        <dbReference type="EMBL" id="MCA9397974.1"/>
    </source>
</evidence>
<dbReference type="InterPro" id="IPR000194">
    <property type="entry name" value="ATPase_F1/V1/A1_a/bsu_nucl-bd"/>
</dbReference>
<keyword evidence="10" id="KW-0066">ATP synthesis</keyword>
<sequence>VPVGPEIFFFFLDIFGEAIDTKGEITTQDKKNIHQRIDHYKDVSVEKTILETGIKAVDFFAPIIKGGKVGFLGGSGVGKTILLTEMLHNIINKDRENTVSIFAGVGERTREGQELLEELDETGVLESVAMIFGGMGDNPSRRFLTGLAAASIAEYARDELEKNVLFFIDNMFRFAQAGNELAMLMNTIPSEDGYQATLASEIAEIHERLIPTQNAAITTIEAIYVPADDILDQGVQSIFDYLDSAIVLSRDVYQEGRLPAVDILSSDSSALSLDVVGVNHYTTALAARALLKSAQSLERIVSLVGE</sequence>
<feature type="non-terminal residue" evidence="12">
    <location>
        <position position="1"/>
    </location>
</feature>
<keyword evidence="3" id="KW-0813">Transport</keyword>
<dbReference type="GO" id="GO:0046933">
    <property type="term" value="F:proton-transporting ATP synthase activity, rotational mechanism"/>
    <property type="evidence" value="ECO:0007669"/>
    <property type="project" value="TreeGrafter"/>
</dbReference>
<evidence type="ECO:0000256" key="3">
    <source>
        <dbReference type="ARBA" id="ARBA00022448"/>
    </source>
</evidence>
<dbReference type="InterPro" id="IPR027417">
    <property type="entry name" value="P-loop_NTPase"/>
</dbReference>
<proteinExistence type="inferred from homology"/>
<name>A0A955RWL4_UNCKA</name>
<comment type="subcellular location">
    <subcellularLocation>
        <location evidence="1">Membrane</location>
    </subcellularLocation>
</comment>
<evidence type="ECO:0000256" key="6">
    <source>
        <dbReference type="ARBA" id="ARBA00022967"/>
    </source>
</evidence>
<feature type="domain" description="ATPase F1/V1/A1 complex alpha/beta subunit nucleotide-binding" evidence="11">
    <location>
        <begin position="53"/>
        <end position="268"/>
    </location>
</feature>
<evidence type="ECO:0000313" key="13">
    <source>
        <dbReference type="Proteomes" id="UP000699691"/>
    </source>
</evidence>
<keyword evidence="4" id="KW-0547">Nucleotide-binding</keyword>
<dbReference type="Proteomes" id="UP000699691">
    <property type="component" value="Unassembled WGS sequence"/>
</dbReference>
<evidence type="ECO:0000256" key="7">
    <source>
        <dbReference type="ARBA" id="ARBA00023065"/>
    </source>
</evidence>
<organism evidence="12 13">
    <name type="scientific">candidate division WWE3 bacterium</name>
    <dbReference type="NCBI Taxonomy" id="2053526"/>
    <lineage>
        <taxon>Bacteria</taxon>
        <taxon>Katanobacteria</taxon>
    </lineage>
</organism>
<comment type="similarity">
    <text evidence="2">Belongs to the ATPase alpha/beta chains family.</text>
</comment>